<proteinExistence type="predicted"/>
<protein>
    <submittedName>
        <fullName evidence="1">Type I-E CRISPR-associated endoribonuclease Cas2</fullName>
    </submittedName>
</protein>
<dbReference type="NCBIfam" id="TIGR01873">
    <property type="entry name" value="cas_CT1978"/>
    <property type="match status" value="1"/>
</dbReference>
<evidence type="ECO:0000313" key="1">
    <source>
        <dbReference type="EMBL" id="QJT08022.1"/>
    </source>
</evidence>
<dbReference type="Proteomes" id="UP000503251">
    <property type="component" value="Chromosome"/>
</dbReference>
<gene>
    <name evidence="1" type="ORF">E8L03_03355</name>
</gene>
<organism evidence="1 2">
    <name type="scientific">Oceanidesulfovibrio marinus</name>
    <dbReference type="NCBI Taxonomy" id="370038"/>
    <lineage>
        <taxon>Bacteria</taxon>
        <taxon>Pseudomonadati</taxon>
        <taxon>Thermodesulfobacteriota</taxon>
        <taxon>Desulfovibrionia</taxon>
        <taxon>Desulfovibrionales</taxon>
        <taxon>Desulfovibrionaceae</taxon>
        <taxon>Oceanidesulfovibrio</taxon>
    </lineage>
</organism>
<reference evidence="1 2" key="1">
    <citation type="submission" date="2019-04" db="EMBL/GenBank/DDBJ databases">
        <title>Isolation and culture of sulfate reducing bacteria from the cold seep of the South China Sea.</title>
        <authorList>
            <person name="Sun C."/>
            <person name="Liu R."/>
        </authorList>
    </citation>
    <scope>NUCLEOTIDE SEQUENCE [LARGE SCALE GENOMIC DNA]</scope>
    <source>
        <strain evidence="1 2">CS1</strain>
    </source>
</reference>
<dbReference type="InterPro" id="IPR010152">
    <property type="entry name" value="CRISPR-assoc_prot_Cas2_sub"/>
</dbReference>
<sequence length="109" mass="12236">MMVIVLENAPPRLRGRLAVWLLEIRAGVFVGNYSQKVRDMIWGQVADNLEEGNAVMAWASREEGGFSFETLGENRRIPCEMDGVRLVSFLPLPGEDEQGGQEERQADND</sequence>
<evidence type="ECO:0000313" key="2">
    <source>
        <dbReference type="Proteomes" id="UP000503251"/>
    </source>
</evidence>
<name>A0ABX6NDZ6_9BACT</name>
<dbReference type="Pfam" id="PF09707">
    <property type="entry name" value="Cas_Cas2CT1978"/>
    <property type="match status" value="1"/>
</dbReference>
<dbReference type="EMBL" id="CP039543">
    <property type="protein sequence ID" value="QJT08022.1"/>
    <property type="molecule type" value="Genomic_DNA"/>
</dbReference>
<accession>A0ABX6NDZ6</accession>
<dbReference type="Gene3D" id="3.30.70.240">
    <property type="match status" value="1"/>
</dbReference>
<keyword evidence="2" id="KW-1185">Reference proteome</keyword>